<evidence type="ECO:0000259" key="1">
    <source>
        <dbReference type="Pfam" id="PF13601"/>
    </source>
</evidence>
<keyword evidence="3" id="KW-1185">Reference proteome</keyword>
<evidence type="ECO:0000313" key="2">
    <source>
        <dbReference type="EMBL" id="KPL79287.1"/>
    </source>
</evidence>
<protein>
    <recommendedName>
        <fullName evidence="1">Winged helix DNA-binding domain-containing protein</fullName>
    </recommendedName>
</protein>
<sequence length="108" mass="12327">MKEEALPNWSAVDRLLHEPARLAIVSILAVVEKADFLYLQHETSLTKGNLSAHLSKLENAGYIQIEKTFKGKMPLTLVSLTEQGRTALDRYLSQMKHWLNQLDQHSQE</sequence>
<dbReference type="AlphaFoldDB" id="A0A0P6XVI1"/>
<proteinExistence type="predicted"/>
<dbReference type="SUPFAM" id="SSF46785">
    <property type="entry name" value="Winged helix' DNA-binding domain"/>
    <property type="match status" value="1"/>
</dbReference>
<dbReference type="STRING" id="360411.AC812_00215"/>
<dbReference type="OrthoDB" id="9800369at2"/>
<dbReference type="EMBL" id="LGHJ01000001">
    <property type="protein sequence ID" value="KPL79287.1"/>
    <property type="molecule type" value="Genomic_DNA"/>
</dbReference>
<dbReference type="Proteomes" id="UP000050514">
    <property type="component" value="Unassembled WGS sequence"/>
</dbReference>
<accession>A0A0P6XVI1</accession>
<dbReference type="RefSeq" id="WP_061912956.1">
    <property type="nucleotide sequence ID" value="NZ_DF967971.1"/>
</dbReference>
<dbReference type="InterPro" id="IPR027395">
    <property type="entry name" value="WH_DNA-bd_dom"/>
</dbReference>
<feature type="domain" description="Winged helix DNA-binding" evidence="1">
    <location>
        <begin position="21"/>
        <end position="97"/>
    </location>
</feature>
<dbReference type="Gene3D" id="1.10.10.10">
    <property type="entry name" value="Winged helix-like DNA-binding domain superfamily/Winged helix DNA-binding domain"/>
    <property type="match status" value="1"/>
</dbReference>
<name>A0A0P6XVI1_9CHLR</name>
<dbReference type="PANTHER" id="PTHR37318">
    <property type="entry name" value="BSL7504 PROTEIN"/>
    <property type="match status" value="1"/>
</dbReference>
<dbReference type="InterPro" id="IPR036390">
    <property type="entry name" value="WH_DNA-bd_sf"/>
</dbReference>
<dbReference type="Pfam" id="PF13601">
    <property type="entry name" value="HTH_34"/>
    <property type="match status" value="1"/>
</dbReference>
<dbReference type="InterPro" id="IPR036388">
    <property type="entry name" value="WH-like_DNA-bd_sf"/>
</dbReference>
<comment type="caution">
    <text evidence="2">The sequence shown here is derived from an EMBL/GenBank/DDBJ whole genome shotgun (WGS) entry which is preliminary data.</text>
</comment>
<gene>
    <name evidence="2" type="ORF">AC812_00215</name>
</gene>
<organism evidence="2 3">
    <name type="scientific">Bellilinea caldifistulae</name>
    <dbReference type="NCBI Taxonomy" id="360411"/>
    <lineage>
        <taxon>Bacteria</taxon>
        <taxon>Bacillati</taxon>
        <taxon>Chloroflexota</taxon>
        <taxon>Anaerolineae</taxon>
        <taxon>Anaerolineales</taxon>
        <taxon>Anaerolineaceae</taxon>
        <taxon>Bellilinea</taxon>
    </lineage>
</organism>
<evidence type="ECO:0000313" key="3">
    <source>
        <dbReference type="Proteomes" id="UP000050514"/>
    </source>
</evidence>
<dbReference type="PANTHER" id="PTHR37318:SF1">
    <property type="entry name" value="BSL7504 PROTEIN"/>
    <property type="match status" value="1"/>
</dbReference>
<reference evidence="2 3" key="1">
    <citation type="submission" date="2015-07" db="EMBL/GenBank/DDBJ databases">
        <title>Draft genome of Bellilinea caldifistulae DSM 17877.</title>
        <authorList>
            <person name="Hemp J."/>
            <person name="Ward L.M."/>
            <person name="Pace L.A."/>
            <person name="Fischer W.W."/>
        </authorList>
    </citation>
    <scope>NUCLEOTIDE SEQUENCE [LARGE SCALE GENOMIC DNA]</scope>
    <source>
        <strain evidence="2 3">GOMI-1</strain>
    </source>
</reference>